<evidence type="ECO:0000259" key="5">
    <source>
        <dbReference type="SMART" id="SM00945"/>
    </source>
</evidence>
<evidence type="ECO:0000256" key="3">
    <source>
        <dbReference type="ARBA" id="ARBA00023186"/>
    </source>
</evidence>
<evidence type="ECO:0000256" key="1">
    <source>
        <dbReference type="ARBA" id="ARBA00022490"/>
    </source>
</evidence>
<keyword evidence="3" id="KW-0143">Chaperone</keyword>
<keyword evidence="7" id="KW-1185">Reference proteome</keyword>
<dbReference type="Proteomes" id="UP000252174">
    <property type="component" value="Unassembled WGS sequence"/>
</dbReference>
<evidence type="ECO:0000313" key="7">
    <source>
        <dbReference type="Proteomes" id="UP000252174"/>
    </source>
</evidence>
<comment type="caution">
    <text evidence="6">The sequence shown here is derived from an EMBL/GenBank/DDBJ whole genome shotgun (WGS) entry which is preliminary data.</text>
</comment>
<feature type="domain" description="ProQ/FinO" evidence="5">
    <location>
        <begin position="144"/>
        <end position="254"/>
    </location>
</feature>
<evidence type="ECO:0000313" key="6">
    <source>
        <dbReference type="EMBL" id="RCX09270.1"/>
    </source>
</evidence>
<gene>
    <name evidence="6" type="ORF">DFR45_106158</name>
</gene>
<feature type="compositionally biased region" description="Low complexity" evidence="4">
    <location>
        <begin position="118"/>
        <end position="140"/>
    </location>
</feature>
<dbReference type="AlphaFoldDB" id="A0A369AIU2"/>
<dbReference type="SMART" id="SM00945">
    <property type="entry name" value="ProQ"/>
    <property type="match status" value="1"/>
</dbReference>
<dbReference type="Gene3D" id="1.10.1710.10">
    <property type="entry name" value="ProQ/FinO domain"/>
    <property type="match status" value="1"/>
</dbReference>
<feature type="compositionally biased region" description="Low complexity" evidence="4">
    <location>
        <begin position="75"/>
        <end position="92"/>
    </location>
</feature>
<dbReference type="GO" id="GO:0033592">
    <property type="term" value="F:RNA strand annealing activity"/>
    <property type="evidence" value="ECO:0007669"/>
    <property type="project" value="InterPro"/>
</dbReference>
<feature type="compositionally biased region" description="Basic residues" evidence="4">
    <location>
        <begin position="93"/>
        <end position="103"/>
    </location>
</feature>
<proteinExistence type="predicted"/>
<dbReference type="GO" id="GO:0005829">
    <property type="term" value="C:cytosol"/>
    <property type="evidence" value="ECO:0007669"/>
    <property type="project" value="TreeGrafter"/>
</dbReference>
<dbReference type="GO" id="GO:0010608">
    <property type="term" value="P:post-transcriptional regulation of gene expression"/>
    <property type="evidence" value="ECO:0007669"/>
    <property type="project" value="InterPro"/>
</dbReference>
<dbReference type="GO" id="GO:0034057">
    <property type="term" value="F:RNA strand-exchange activity"/>
    <property type="evidence" value="ECO:0007669"/>
    <property type="project" value="InterPro"/>
</dbReference>
<dbReference type="SUPFAM" id="SSF48657">
    <property type="entry name" value="FinO-like"/>
    <property type="match status" value="1"/>
</dbReference>
<evidence type="ECO:0000256" key="4">
    <source>
        <dbReference type="SAM" id="MobiDB-lite"/>
    </source>
</evidence>
<keyword evidence="2" id="KW-0694">RNA-binding</keyword>
<evidence type="ECO:0000256" key="2">
    <source>
        <dbReference type="ARBA" id="ARBA00022884"/>
    </source>
</evidence>
<dbReference type="Pfam" id="PF04352">
    <property type="entry name" value="ProQ"/>
    <property type="match status" value="1"/>
</dbReference>
<reference evidence="6 7" key="1">
    <citation type="submission" date="2018-07" db="EMBL/GenBank/DDBJ databases">
        <title>Genomic Encyclopedia of Type Strains, Phase IV (KMG-IV): sequencing the most valuable type-strain genomes for metagenomic binning, comparative biology and taxonomic classification.</title>
        <authorList>
            <person name="Goeker M."/>
        </authorList>
    </citation>
    <scope>NUCLEOTIDE SEQUENCE [LARGE SCALE GENOMIC DNA]</scope>
    <source>
        <strain evidence="6 7">DSM 100911</strain>
    </source>
</reference>
<dbReference type="InterPro" id="IPR016103">
    <property type="entry name" value="ProQ/FinO"/>
</dbReference>
<dbReference type="InterPro" id="IPR023529">
    <property type="entry name" value="ProQ"/>
</dbReference>
<feature type="region of interest" description="Disordered" evidence="4">
    <location>
        <begin position="1"/>
        <end position="145"/>
    </location>
</feature>
<keyword evidence="1" id="KW-0963">Cytoplasm</keyword>
<name>A0A369AIU2_9BURK</name>
<accession>A0A369AIU2</accession>
<organism evidence="6 7">
    <name type="scientific">Extensimonas vulgaris</name>
    <dbReference type="NCBI Taxonomy" id="1031594"/>
    <lineage>
        <taxon>Bacteria</taxon>
        <taxon>Pseudomonadati</taxon>
        <taxon>Pseudomonadota</taxon>
        <taxon>Betaproteobacteria</taxon>
        <taxon>Burkholderiales</taxon>
        <taxon>Comamonadaceae</taxon>
        <taxon>Extensimonas</taxon>
    </lineage>
</organism>
<dbReference type="InterPro" id="IPR036442">
    <property type="entry name" value="ProQ/FinO_sf"/>
</dbReference>
<dbReference type="PANTHER" id="PTHR38106:SF1">
    <property type="entry name" value="RNA CHAPERONE PROQ"/>
    <property type="match status" value="1"/>
</dbReference>
<dbReference type="EMBL" id="QPJU01000006">
    <property type="protein sequence ID" value="RCX09270.1"/>
    <property type="molecule type" value="Genomic_DNA"/>
</dbReference>
<sequence length="387" mass="41015">MPFLTGVFSRRRKRSSLTNTMPEQELQAPAAPPAPAAAAQAPRETPEAAQTLELSAAPQTPEMRGEAGAQSGSTPPAAAPQVPVPGAAAAAPRRARHKRRKPAGRAETTAPMPAPHLAANADGAAQAAPSCTPSPAAAPQGGVRAPRRTHPVLEQLAALYPQLFGAVFRPLKRGIFQDLIAAHPDAFERAALKEALALHTRSTRYLHSVAAGGKRYDLAGQPVEDLAPEHVLHALLEVYRRRQARAGTDAAATADAQAQLRRRMVAVFEASGLTREAYTERVRSRDEAVNALLEEALAEWAARNAKDEALLRAFEASGADQASAAPAPTPQARRHAEARFAAMYGLDPRSTAQALERARRARQRRAHATESGLAAEDSAQMVQEGAG</sequence>
<feature type="compositionally biased region" description="Low complexity" evidence="4">
    <location>
        <begin position="36"/>
        <end position="50"/>
    </location>
</feature>
<feature type="region of interest" description="Disordered" evidence="4">
    <location>
        <begin position="351"/>
        <end position="387"/>
    </location>
</feature>
<protein>
    <submittedName>
        <fullName evidence="6">ProQ/FINO family protein</fullName>
    </submittedName>
</protein>
<dbReference type="PANTHER" id="PTHR38106">
    <property type="entry name" value="RNA CHAPERONE PROQ"/>
    <property type="match status" value="1"/>
</dbReference>